<dbReference type="FunFam" id="3.40.50.720:FF:000084">
    <property type="entry name" value="Short-chain dehydrogenase reductase"/>
    <property type="match status" value="1"/>
</dbReference>
<dbReference type="PANTHER" id="PTHR43943:SF17">
    <property type="entry name" value="3-PHENYLPROPIONATE-DIHYDRODIOL_CINNAMIC ACID-DIHYDRODIOL DEHYDROGENASE"/>
    <property type="match status" value="1"/>
</dbReference>
<comment type="similarity">
    <text evidence="1">Belongs to the short-chain dehydrogenases/reductases (SDR) family.</text>
</comment>
<dbReference type="PRINTS" id="PR00081">
    <property type="entry name" value="GDHRDH"/>
</dbReference>
<dbReference type="SUPFAM" id="SSF51735">
    <property type="entry name" value="NAD(P)-binding Rossmann-fold domains"/>
    <property type="match status" value="1"/>
</dbReference>
<dbReference type="SMART" id="SM00822">
    <property type="entry name" value="PKS_KR"/>
    <property type="match status" value="1"/>
</dbReference>
<dbReference type="Proteomes" id="UP000638732">
    <property type="component" value="Unassembled WGS sequence"/>
</dbReference>
<dbReference type="Gene3D" id="3.40.50.720">
    <property type="entry name" value="NAD(P)-binding Rossmann-like Domain"/>
    <property type="match status" value="1"/>
</dbReference>
<dbReference type="EMBL" id="WWEO01000040">
    <property type="protein sequence ID" value="NCD69142.1"/>
    <property type="molecule type" value="Genomic_DNA"/>
</dbReference>
<dbReference type="GO" id="GO:0016491">
    <property type="term" value="F:oxidoreductase activity"/>
    <property type="evidence" value="ECO:0007669"/>
    <property type="project" value="UniProtKB-KW"/>
</dbReference>
<dbReference type="RefSeq" id="WP_166585118.1">
    <property type="nucleotide sequence ID" value="NZ_WWEO01000040.1"/>
</dbReference>
<evidence type="ECO:0000313" key="6">
    <source>
        <dbReference type="EMBL" id="NCD69142.1"/>
    </source>
</evidence>
<dbReference type="InterPro" id="IPR057326">
    <property type="entry name" value="KR_dom"/>
</dbReference>
<evidence type="ECO:0000256" key="1">
    <source>
        <dbReference type="ARBA" id="ARBA00006484"/>
    </source>
</evidence>
<keyword evidence="3" id="KW-0560">Oxidoreductase</keyword>
<evidence type="ECO:0000256" key="4">
    <source>
        <dbReference type="ARBA" id="ARBA00023027"/>
    </source>
</evidence>
<reference evidence="6" key="2">
    <citation type="submission" date="2020-10" db="EMBL/GenBank/DDBJ databases">
        <title>Mucilaginibacter sp. nov., isolated from soil.</title>
        <authorList>
            <person name="Jeon C.O."/>
        </authorList>
    </citation>
    <scope>NUCLEOTIDE SEQUENCE</scope>
    <source>
        <strain evidence="6">R11</strain>
    </source>
</reference>
<proteinExistence type="inferred from homology"/>
<evidence type="ECO:0000256" key="2">
    <source>
        <dbReference type="ARBA" id="ARBA00022797"/>
    </source>
</evidence>
<evidence type="ECO:0000256" key="3">
    <source>
        <dbReference type="ARBA" id="ARBA00023002"/>
    </source>
</evidence>
<protein>
    <submittedName>
        <fullName evidence="6">SDR family oxidoreductase</fullName>
    </submittedName>
</protein>
<accession>A0A966DTB0</accession>
<reference evidence="6" key="1">
    <citation type="submission" date="2020-01" db="EMBL/GenBank/DDBJ databases">
        <authorList>
            <person name="Seo Y.L."/>
        </authorList>
    </citation>
    <scope>NUCLEOTIDE SEQUENCE</scope>
    <source>
        <strain evidence="6">R11</strain>
    </source>
</reference>
<dbReference type="CDD" id="cd05233">
    <property type="entry name" value="SDR_c"/>
    <property type="match status" value="1"/>
</dbReference>
<gene>
    <name evidence="6" type="ORF">GSY63_07225</name>
</gene>
<keyword evidence="7" id="KW-1185">Reference proteome</keyword>
<evidence type="ECO:0000259" key="5">
    <source>
        <dbReference type="SMART" id="SM00822"/>
    </source>
</evidence>
<organism evidence="6 7">
    <name type="scientific">Mucilaginibacter agri</name>
    <dbReference type="NCBI Taxonomy" id="2695265"/>
    <lineage>
        <taxon>Bacteria</taxon>
        <taxon>Pseudomonadati</taxon>
        <taxon>Bacteroidota</taxon>
        <taxon>Sphingobacteriia</taxon>
        <taxon>Sphingobacteriales</taxon>
        <taxon>Sphingobacteriaceae</taxon>
        <taxon>Mucilaginibacter</taxon>
    </lineage>
</organism>
<dbReference type="InterPro" id="IPR002347">
    <property type="entry name" value="SDR_fam"/>
</dbReference>
<dbReference type="InterPro" id="IPR036291">
    <property type="entry name" value="NAD(P)-bd_dom_sf"/>
</dbReference>
<sequence>MKKHKDKVAVITGGNSGIGYGIAKELIAQGAEVVITGRSQNAVKEAEQTLGPGTTGIVADQSNIADLSQLADQVKKQFGHVNSLVINAGVMYMSTIEEVSEPQFDQIMDINFKGAFFTLQKFLPLMESGASVIFILALSATQGTQNRSVYSASKAALKSLARVAAIELAPKGIRVNAISPGPFSTPIFGKSGAPAAALEKFADTIAQKVLLKRYGEPGEIGELVSFLSSEDASYITGGDYVIDGGMSINFS</sequence>
<dbReference type="PROSITE" id="PS00061">
    <property type="entry name" value="ADH_SHORT"/>
    <property type="match status" value="1"/>
</dbReference>
<comment type="caution">
    <text evidence="6">The sequence shown here is derived from an EMBL/GenBank/DDBJ whole genome shotgun (WGS) entry which is preliminary data.</text>
</comment>
<dbReference type="AlphaFoldDB" id="A0A966DTB0"/>
<feature type="domain" description="Ketoreductase" evidence="5">
    <location>
        <begin position="7"/>
        <end position="181"/>
    </location>
</feature>
<dbReference type="InterPro" id="IPR020904">
    <property type="entry name" value="Sc_DH/Rdtase_CS"/>
</dbReference>
<dbReference type="Pfam" id="PF13561">
    <property type="entry name" value="adh_short_C2"/>
    <property type="match status" value="1"/>
</dbReference>
<keyword evidence="2" id="KW-0058">Aromatic hydrocarbons catabolism</keyword>
<evidence type="ECO:0000313" key="7">
    <source>
        <dbReference type="Proteomes" id="UP000638732"/>
    </source>
</evidence>
<name>A0A966DTB0_9SPHI</name>
<dbReference type="PANTHER" id="PTHR43943">
    <property type="entry name" value="DEHYDROGENASE/REDUCTASE (SDR FAMILY) MEMBER 4"/>
    <property type="match status" value="1"/>
</dbReference>
<keyword evidence="4" id="KW-0520">NAD</keyword>